<dbReference type="InterPro" id="IPR019844">
    <property type="entry name" value="CSD_CS"/>
</dbReference>
<evidence type="ECO:0000256" key="1">
    <source>
        <dbReference type="RuleBase" id="RU000408"/>
    </source>
</evidence>
<organism evidence="4 5">
    <name type="scientific">Bosea lathyri</name>
    <dbReference type="NCBI Taxonomy" id="1036778"/>
    <lineage>
        <taxon>Bacteria</taxon>
        <taxon>Pseudomonadati</taxon>
        <taxon>Pseudomonadota</taxon>
        <taxon>Alphaproteobacteria</taxon>
        <taxon>Hyphomicrobiales</taxon>
        <taxon>Boseaceae</taxon>
        <taxon>Bosea</taxon>
    </lineage>
</organism>
<accession>A0A1H6CT82</accession>
<dbReference type="Proteomes" id="UP000236743">
    <property type="component" value="Unassembled WGS sequence"/>
</dbReference>
<dbReference type="InterPro" id="IPR050181">
    <property type="entry name" value="Cold_shock_domain"/>
</dbReference>
<dbReference type="Gene3D" id="2.40.50.140">
    <property type="entry name" value="Nucleic acid-binding proteins"/>
    <property type="match status" value="2"/>
</dbReference>
<dbReference type="EMBL" id="FNUY01000012">
    <property type="protein sequence ID" value="SEG76088.1"/>
    <property type="molecule type" value="Genomic_DNA"/>
</dbReference>
<dbReference type="InterPro" id="IPR002059">
    <property type="entry name" value="CSP_DNA-bd"/>
</dbReference>
<dbReference type="PANTHER" id="PTHR11544">
    <property type="entry name" value="COLD SHOCK DOMAIN CONTAINING PROTEINS"/>
    <property type="match status" value="1"/>
</dbReference>
<dbReference type="InterPro" id="IPR012340">
    <property type="entry name" value="NA-bd_OB-fold"/>
</dbReference>
<evidence type="ECO:0000313" key="5">
    <source>
        <dbReference type="Proteomes" id="UP000236743"/>
    </source>
</evidence>
<dbReference type="PROSITE" id="PS51857">
    <property type="entry name" value="CSD_2"/>
    <property type="match status" value="2"/>
</dbReference>
<keyword evidence="4" id="KW-0238">DNA-binding</keyword>
<dbReference type="PROSITE" id="PS00352">
    <property type="entry name" value="CSD_1"/>
    <property type="match status" value="1"/>
</dbReference>
<keyword evidence="5" id="KW-1185">Reference proteome</keyword>
<feature type="compositionally biased region" description="Gly residues" evidence="2">
    <location>
        <begin position="129"/>
        <end position="152"/>
    </location>
</feature>
<feature type="domain" description="CSD" evidence="3">
    <location>
        <begin position="171"/>
        <end position="236"/>
    </location>
</feature>
<feature type="compositionally biased region" description="Low complexity" evidence="2">
    <location>
        <begin position="111"/>
        <end position="120"/>
    </location>
</feature>
<dbReference type="SMART" id="SM00357">
    <property type="entry name" value="CSP"/>
    <property type="match status" value="2"/>
</dbReference>
<feature type="region of interest" description="Disordered" evidence="2">
    <location>
        <begin position="111"/>
        <end position="167"/>
    </location>
</feature>
<reference evidence="4 5" key="1">
    <citation type="submission" date="2016-10" db="EMBL/GenBank/DDBJ databases">
        <authorList>
            <person name="de Groot N.N."/>
        </authorList>
    </citation>
    <scope>NUCLEOTIDE SEQUENCE [LARGE SCALE GENOMIC DNA]</scope>
    <source>
        <strain evidence="4 5">DSM 26656</strain>
    </source>
</reference>
<name>A0A1H6CT82_9HYPH</name>
<feature type="domain" description="CSD" evidence="3">
    <location>
        <begin position="39"/>
        <end position="106"/>
    </location>
</feature>
<dbReference type="CDD" id="cd04458">
    <property type="entry name" value="CSP_CDS"/>
    <property type="match status" value="2"/>
</dbReference>
<evidence type="ECO:0000259" key="3">
    <source>
        <dbReference type="PROSITE" id="PS51857"/>
    </source>
</evidence>
<dbReference type="SUPFAM" id="SSF50249">
    <property type="entry name" value="Nucleic acid-binding proteins"/>
    <property type="match status" value="2"/>
</dbReference>
<dbReference type="PRINTS" id="PR00050">
    <property type="entry name" value="COLDSHOCK"/>
</dbReference>
<dbReference type="Pfam" id="PF00313">
    <property type="entry name" value="CSD"/>
    <property type="match status" value="2"/>
</dbReference>
<gene>
    <name evidence="4" type="ORF">SAMN04488115_11270</name>
</gene>
<dbReference type="GO" id="GO:0003677">
    <property type="term" value="F:DNA binding"/>
    <property type="evidence" value="ECO:0007669"/>
    <property type="project" value="UniProtKB-KW"/>
</dbReference>
<evidence type="ECO:0000256" key="2">
    <source>
        <dbReference type="SAM" id="MobiDB-lite"/>
    </source>
</evidence>
<comment type="subcellular location">
    <subcellularLocation>
        <location evidence="1">Cytoplasm</location>
    </subcellularLocation>
</comment>
<protein>
    <submittedName>
        <fullName evidence="4">Cold-shock DNA-binding protein family</fullName>
    </submittedName>
</protein>
<dbReference type="AlphaFoldDB" id="A0A1H6CT82"/>
<proteinExistence type="predicted"/>
<feature type="compositionally biased region" description="Basic and acidic residues" evidence="2">
    <location>
        <begin position="153"/>
        <end position="166"/>
    </location>
</feature>
<dbReference type="GO" id="GO:0005829">
    <property type="term" value="C:cytosol"/>
    <property type="evidence" value="ECO:0007669"/>
    <property type="project" value="UniProtKB-ARBA"/>
</dbReference>
<evidence type="ECO:0000313" key="4">
    <source>
        <dbReference type="EMBL" id="SEG76088.1"/>
    </source>
</evidence>
<sequence>MTTRLASARLRSPGHSTLEVSMFDRRKPPAAQPFVTHENIEAKVKWFDPEKGFGFASPADGSGDVFLHISAIGPLDQQDLQPGATIIADLGEGRRGLQVVAVHEIDASTATQAAPRAAFSPRPPRDDFGGGGYGGGGGGGYADRGSRGGYNDRGGDRGGFGDRDNAPVEGPYDGAVKFFNTERGFGFIAPDRGGPDVFLHVSSLGRSGLQPPMDGQRVRFSIRAGKKGPEAANVSFI</sequence>
<dbReference type="InterPro" id="IPR011129">
    <property type="entry name" value="CSD"/>
</dbReference>